<protein>
    <submittedName>
        <fullName evidence="2">Uncharacterized protein</fullName>
    </submittedName>
</protein>
<proteinExistence type="predicted"/>
<evidence type="ECO:0000313" key="2">
    <source>
        <dbReference type="EMBL" id="GBG67001.1"/>
    </source>
</evidence>
<dbReference type="AlphaFoldDB" id="A0A388KAF5"/>
<dbReference type="EMBL" id="BFEA01000081">
    <property type="protein sequence ID" value="GBG67001.1"/>
    <property type="molecule type" value="Genomic_DNA"/>
</dbReference>
<feature type="compositionally biased region" description="Acidic residues" evidence="1">
    <location>
        <begin position="157"/>
        <end position="166"/>
    </location>
</feature>
<feature type="region of interest" description="Disordered" evidence="1">
    <location>
        <begin position="124"/>
        <end position="166"/>
    </location>
</feature>
<accession>A0A388KAF5</accession>
<keyword evidence="3" id="KW-1185">Reference proteome</keyword>
<name>A0A388KAF5_CHABU</name>
<feature type="compositionally biased region" description="Acidic residues" evidence="1">
    <location>
        <begin position="124"/>
        <end position="141"/>
    </location>
</feature>
<evidence type="ECO:0000313" key="3">
    <source>
        <dbReference type="Proteomes" id="UP000265515"/>
    </source>
</evidence>
<reference evidence="2 3" key="1">
    <citation type="journal article" date="2018" name="Cell">
        <title>The Chara Genome: Secondary Complexity and Implications for Plant Terrestrialization.</title>
        <authorList>
            <person name="Nishiyama T."/>
            <person name="Sakayama H."/>
            <person name="Vries J.D."/>
            <person name="Buschmann H."/>
            <person name="Saint-Marcoux D."/>
            <person name="Ullrich K.K."/>
            <person name="Haas F.B."/>
            <person name="Vanderstraeten L."/>
            <person name="Becker D."/>
            <person name="Lang D."/>
            <person name="Vosolsobe S."/>
            <person name="Rombauts S."/>
            <person name="Wilhelmsson P.K.I."/>
            <person name="Janitza P."/>
            <person name="Kern R."/>
            <person name="Heyl A."/>
            <person name="Rumpler F."/>
            <person name="Villalobos L.I.A.C."/>
            <person name="Clay J.M."/>
            <person name="Skokan R."/>
            <person name="Toyoda A."/>
            <person name="Suzuki Y."/>
            <person name="Kagoshima H."/>
            <person name="Schijlen E."/>
            <person name="Tajeshwar N."/>
            <person name="Catarino B."/>
            <person name="Hetherington A.J."/>
            <person name="Saltykova A."/>
            <person name="Bonnot C."/>
            <person name="Breuninger H."/>
            <person name="Symeonidi A."/>
            <person name="Radhakrishnan G.V."/>
            <person name="Van Nieuwerburgh F."/>
            <person name="Deforce D."/>
            <person name="Chang C."/>
            <person name="Karol K.G."/>
            <person name="Hedrich R."/>
            <person name="Ulvskov P."/>
            <person name="Glockner G."/>
            <person name="Delwiche C.F."/>
            <person name="Petrasek J."/>
            <person name="Van de Peer Y."/>
            <person name="Friml J."/>
            <person name="Beilby M."/>
            <person name="Dolan L."/>
            <person name="Kohara Y."/>
            <person name="Sugano S."/>
            <person name="Fujiyama A."/>
            <person name="Delaux P.-M."/>
            <person name="Quint M."/>
            <person name="TheiBen G."/>
            <person name="Hagemann M."/>
            <person name="Harholt J."/>
            <person name="Dunand C."/>
            <person name="Zachgo S."/>
            <person name="Langdale J."/>
            <person name="Maumus F."/>
            <person name="Straeten D.V.D."/>
            <person name="Gould S.B."/>
            <person name="Rensing S.A."/>
        </authorList>
    </citation>
    <scope>NUCLEOTIDE SEQUENCE [LARGE SCALE GENOMIC DNA]</scope>
    <source>
        <strain evidence="2 3">S276</strain>
    </source>
</reference>
<comment type="caution">
    <text evidence="2">The sequence shown here is derived from an EMBL/GenBank/DDBJ whole genome shotgun (WGS) entry which is preliminary data.</text>
</comment>
<sequence>MEAIEGIAAEAHRLKRTLEGSVYLGWPGGGLQCVLTPVLVSGEGLLPNLGSTDLCLDDKDTRGVLETLVISALGMAELLLSIAEMLSIMLIEQKSGRTNDLWWPVNVEQSIEYSLSSAVVMALEEEEEEKEEAEAEAEAEEEERKRKRKRMDTVVVYDDDNDDDDK</sequence>
<gene>
    <name evidence="2" type="ORF">CBR_g74687</name>
</gene>
<dbReference type="Proteomes" id="UP000265515">
    <property type="component" value="Unassembled WGS sequence"/>
</dbReference>
<dbReference type="Gramene" id="GBG67001">
    <property type="protein sequence ID" value="GBG67001"/>
    <property type="gene ID" value="CBR_g74687"/>
</dbReference>
<organism evidence="2 3">
    <name type="scientific">Chara braunii</name>
    <name type="common">Braun's stonewort</name>
    <dbReference type="NCBI Taxonomy" id="69332"/>
    <lineage>
        <taxon>Eukaryota</taxon>
        <taxon>Viridiplantae</taxon>
        <taxon>Streptophyta</taxon>
        <taxon>Charophyceae</taxon>
        <taxon>Charales</taxon>
        <taxon>Characeae</taxon>
        <taxon>Chara</taxon>
    </lineage>
</organism>
<evidence type="ECO:0000256" key="1">
    <source>
        <dbReference type="SAM" id="MobiDB-lite"/>
    </source>
</evidence>